<evidence type="ECO:0000259" key="5">
    <source>
        <dbReference type="Pfam" id="PF04357"/>
    </source>
</evidence>
<dbReference type="Proteomes" id="UP000189295">
    <property type="component" value="Unassembled WGS sequence"/>
</dbReference>
<name>A0A1V2KE23_PSECE</name>
<accession>A0A1V2KE23</accession>
<keyword evidence="3" id="KW-1133">Transmembrane helix</keyword>
<dbReference type="GO" id="GO:0005886">
    <property type="term" value="C:plasma membrane"/>
    <property type="evidence" value="ECO:0007669"/>
    <property type="project" value="InterPro"/>
</dbReference>
<protein>
    <recommendedName>
        <fullName evidence="5">Translocation and assembly module TamB C-terminal domain-containing protein</fullName>
    </recommendedName>
</protein>
<dbReference type="OrthoDB" id="5555605at2"/>
<dbReference type="PANTHER" id="PTHR36985:SF1">
    <property type="entry name" value="TRANSLOCATION AND ASSEMBLY MODULE SUBUNIT TAMB"/>
    <property type="match status" value="1"/>
</dbReference>
<dbReference type="GO" id="GO:0009306">
    <property type="term" value="P:protein secretion"/>
    <property type="evidence" value="ECO:0007669"/>
    <property type="project" value="InterPro"/>
</dbReference>
<sequence length="1223" mass="130873">MRGVKIAGLTVLAILAVLLLALWTILGTQAGSRWALGRVPGLSVENFQGHLGGQWSADHLLWQQGGSRVELTAPVFDWSPACLLRMTLCIDRLDVEQVSLQFPPGTEDSSGPIQLPDLDLPLAIQLGEVRVGSLLFNGTEELKGLQLAAHWTAAGMRIDSVHLQREDLVLDLAGLLQPAGDWPLAASGHLSLPYAPGGAAWNVALKIDGDLLKTLKLDADSTGYLPAKLTGELQPLAENLPAQLHITADGFKPSADLPDTLQLNQLDLSAKGDLASGYQLLGRAVLPAEKGPVQMLLQGKVDAKGAQIAGLDLNAGDKQSLKLTAQLDWQQGFSADAKVDWQDFPWHRLYPLIDEPHVALRTFNGEISYKDGNYLGNLKADLDGPAGKFNVVTPFSGDLKQLFLPELKLSAGQGKAEGHLNLQFADGIAWDTALDLSALNPAYWVAELPGTLAGPLRSKGEFKNEQLKLNADLDLKGRLRGQTAVLAAKAEGAGEQWTLANLDVRLGDNRINGSGSLQQRLAGQIDIKLARLAQLWPQLRGQVNGRLDVAGSLKAPQGKLVLKGQQLAFADNRLQNLTLDASLDNAQRARLDLKGSGIQSGDTQVGTLTASAQGDIKQQKVQLDLAGPLVKLALALDGNLDHGNWRGRLASGAVQAGGQDWKLQAPAKIERLADGKLTFAAHCWVSGPASLCGEDQRLMPEPKLRYHLKQFPIDSLAAFMPKDFAWQGKLNADLQLDLPDSGPKGLVSLDASGGTLRVKDKHQWLDFPYDTLKLETTFNPKRIDTQLNFHGGKLGELLLQAQINPLPKDKPITGNFSLVGLDLALARPFVPMVETLSGKLNGSGRLSGGLLAPQVNGSVTLVGGEVSGPELPLSLEDLNVQALIAGDSVQLNGGWRSGKAGQGSLKGRIDWGQALAIDLKLQGAQLPVTVEPYAVLEVAPDLTISLKDDKLAVAGKVHIPRGDITVRELPPSTVKVSDDTVIVGSQTEEGKPAMAMAMDIDVVVGEDRLNFSGFGLTAKVQGHVHIGDNLDTRGELWLNDGRYRAYGQKLDVRRARLLFAGPLDQPYLDIEAIRKTDEVVAGIRLSGSAEHPATQIFSEPAMSQEQALSYLVLGRPLSTTGEDNNMLAQAALGLGLMGSAGVTSDLANKLGIQDFDLDTEGSGNKTAVVASGKITEKLSLRYGMGVFEPASTIALRYLLSKRVYLEVASGVASSLDIFYKRDF</sequence>
<evidence type="ECO:0000256" key="1">
    <source>
        <dbReference type="ARBA" id="ARBA00004167"/>
    </source>
</evidence>
<evidence type="ECO:0000256" key="2">
    <source>
        <dbReference type="ARBA" id="ARBA00022692"/>
    </source>
</evidence>
<dbReference type="PANTHER" id="PTHR36985">
    <property type="entry name" value="TRANSLOCATION AND ASSEMBLY MODULE SUBUNIT TAMB"/>
    <property type="match status" value="1"/>
</dbReference>
<evidence type="ECO:0000313" key="7">
    <source>
        <dbReference type="Proteomes" id="UP000189295"/>
    </source>
</evidence>
<comment type="caution">
    <text evidence="6">The sequence shown here is derived from an EMBL/GenBank/DDBJ whole genome shotgun (WGS) entry which is preliminary data.</text>
</comment>
<keyword evidence="4" id="KW-0472">Membrane</keyword>
<evidence type="ECO:0000256" key="4">
    <source>
        <dbReference type="ARBA" id="ARBA00023136"/>
    </source>
</evidence>
<dbReference type="GO" id="GO:0097347">
    <property type="term" value="C:TAM protein secretion complex"/>
    <property type="evidence" value="ECO:0007669"/>
    <property type="project" value="TreeGrafter"/>
</dbReference>
<dbReference type="EMBL" id="MNPW01000003">
    <property type="protein sequence ID" value="ONH55953.1"/>
    <property type="molecule type" value="Genomic_DNA"/>
</dbReference>
<evidence type="ECO:0000256" key="3">
    <source>
        <dbReference type="ARBA" id="ARBA00022989"/>
    </source>
</evidence>
<evidence type="ECO:0000313" key="6">
    <source>
        <dbReference type="EMBL" id="ONH55953.1"/>
    </source>
</evidence>
<gene>
    <name evidence="6" type="ORF">BLL36_07500</name>
</gene>
<dbReference type="InterPro" id="IPR007452">
    <property type="entry name" value="TamB_C"/>
</dbReference>
<dbReference type="Pfam" id="PF04357">
    <property type="entry name" value="TamB"/>
    <property type="match status" value="1"/>
</dbReference>
<feature type="domain" description="Translocation and assembly module TamB C-terminal" evidence="5">
    <location>
        <begin position="898"/>
        <end position="1223"/>
    </location>
</feature>
<keyword evidence="2" id="KW-0812">Transmembrane</keyword>
<dbReference type="AlphaFoldDB" id="A0A1V2KE23"/>
<dbReference type="RefSeq" id="WP_076950853.1">
    <property type="nucleotide sequence ID" value="NZ_MNPW01000003.1"/>
</dbReference>
<reference evidence="6 7" key="1">
    <citation type="submission" date="2016-10" db="EMBL/GenBank/DDBJ databases">
        <title>Pseudomonas lactis sp. nov. and Pseudomonas paralactis sp. nov., isolated from bovine raw milk.</title>
        <authorList>
            <person name="Von Neubeck M."/>
            <person name="Huptas C."/>
            <person name="Glueck C."/>
            <person name="Krewinkel M."/>
            <person name="Stoeckel M."/>
            <person name="Stressler T."/>
            <person name="Fischer L."/>
            <person name="Hinrichs J."/>
            <person name="Scherer S."/>
            <person name="Wenning M."/>
        </authorList>
    </citation>
    <scope>NUCLEOTIDE SEQUENCE [LARGE SCALE GENOMIC DNA]</scope>
    <source>
        <strain evidence="6 7">DSM 17516</strain>
    </source>
</reference>
<comment type="subcellular location">
    <subcellularLocation>
        <location evidence="1">Membrane</location>
        <topology evidence="1">Single-pass membrane protein</topology>
    </subcellularLocation>
</comment>
<proteinExistence type="predicted"/>
<organism evidence="6 7">
    <name type="scientific">Pseudomonas cedrina subsp. cedrina</name>
    <dbReference type="NCBI Taxonomy" id="76762"/>
    <lineage>
        <taxon>Bacteria</taxon>
        <taxon>Pseudomonadati</taxon>
        <taxon>Pseudomonadota</taxon>
        <taxon>Gammaproteobacteria</taxon>
        <taxon>Pseudomonadales</taxon>
        <taxon>Pseudomonadaceae</taxon>
        <taxon>Pseudomonas</taxon>
    </lineage>
</organism>